<dbReference type="Gene3D" id="3.40.1810.10">
    <property type="entry name" value="Transcription factor, MADS-box"/>
    <property type="match status" value="1"/>
</dbReference>
<comment type="subcellular location">
    <subcellularLocation>
        <location evidence="1">Nucleus</location>
    </subcellularLocation>
</comment>
<gene>
    <name evidence="8" type="ORF">VNO78_20564</name>
</gene>
<evidence type="ECO:0000256" key="4">
    <source>
        <dbReference type="ARBA" id="ARBA00023163"/>
    </source>
</evidence>
<keyword evidence="3" id="KW-0238">DNA-binding</keyword>
<dbReference type="GO" id="GO:0000978">
    <property type="term" value="F:RNA polymerase II cis-regulatory region sequence-specific DNA binding"/>
    <property type="evidence" value="ECO:0007669"/>
    <property type="project" value="TreeGrafter"/>
</dbReference>
<evidence type="ECO:0000313" key="9">
    <source>
        <dbReference type="Proteomes" id="UP001386955"/>
    </source>
</evidence>
<keyword evidence="4" id="KW-0804">Transcription</keyword>
<dbReference type="GO" id="GO:0046983">
    <property type="term" value="F:protein dimerization activity"/>
    <property type="evidence" value="ECO:0007669"/>
    <property type="project" value="InterPro"/>
</dbReference>
<dbReference type="Proteomes" id="UP001386955">
    <property type="component" value="Unassembled WGS sequence"/>
</dbReference>
<dbReference type="AlphaFoldDB" id="A0AAN9S9M7"/>
<comment type="caution">
    <text evidence="8">The sequence shown here is derived from an EMBL/GenBank/DDBJ whole genome shotgun (WGS) entry which is preliminary data.</text>
</comment>
<dbReference type="PROSITE" id="PS50066">
    <property type="entry name" value="MADS_BOX_2"/>
    <property type="match status" value="1"/>
</dbReference>
<evidence type="ECO:0000256" key="6">
    <source>
        <dbReference type="SAM" id="Coils"/>
    </source>
</evidence>
<dbReference type="PANTHER" id="PTHR11945:SF425">
    <property type="entry name" value="MADS-BOX TRANSCRIPTION FACTOR FAMILY PROTEIN"/>
    <property type="match status" value="1"/>
</dbReference>
<dbReference type="PRINTS" id="PR00404">
    <property type="entry name" value="MADSDOMAIN"/>
</dbReference>
<keyword evidence="2" id="KW-0805">Transcription regulation</keyword>
<dbReference type="Pfam" id="PF00319">
    <property type="entry name" value="SRF-TF"/>
    <property type="match status" value="1"/>
</dbReference>
<protein>
    <recommendedName>
        <fullName evidence="7">MADS-box domain-containing protein</fullName>
    </recommendedName>
</protein>
<dbReference type="EMBL" id="JAYMYS010000005">
    <property type="protein sequence ID" value="KAK7392134.1"/>
    <property type="molecule type" value="Genomic_DNA"/>
</dbReference>
<dbReference type="InterPro" id="IPR002100">
    <property type="entry name" value="TF_MADSbox"/>
</dbReference>
<dbReference type="GO" id="GO:0000981">
    <property type="term" value="F:DNA-binding transcription factor activity, RNA polymerase II-specific"/>
    <property type="evidence" value="ECO:0007669"/>
    <property type="project" value="TreeGrafter"/>
</dbReference>
<keyword evidence="9" id="KW-1185">Reference proteome</keyword>
<evidence type="ECO:0000256" key="5">
    <source>
        <dbReference type="ARBA" id="ARBA00023242"/>
    </source>
</evidence>
<accession>A0AAN9S9M7</accession>
<evidence type="ECO:0000259" key="7">
    <source>
        <dbReference type="PROSITE" id="PS50066"/>
    </source>
</evidence>
<name>A0AAN9S9M7_PSOTE</name>
<feature type="domain" description="MADS-box" evidence="7">
    <location>
        <begin position="22"/>
        <end position="70"/>
    </location>
</feature>
<evidence type="ECO:0000313" key="8">
    <source>
        <dbReference type="EMBL" id="KAK7392134.1"/>
    </source>
</evidence>
<evidence type="ECO:0000256" key="1">
    <source>
        <dbReference type="ARBA" id="ARBA00004123"/>
    </source>
</evidence>
<evidence type="ECO:0000256" key="2">
    <source>
        <dbReference type="ARBA" id="ARBA00023015"/>
    </source>
</evidence>
<dbReference type="SMART" id="SM00432">
    <property type="entry name" value="MADS"/>
    <property type="match status" value="1"/>
</dbReference>
<dbReference type="FunFam" id="3.40.1810.10:FF:000024">
    <property type="entry name" value="Agamous-like MADS-box protein AGL80"/>
    <property type="match status" value="1"/>
</dbReference>
<keyword evidence="5" id="KW-0539">Nucleus</keyword>
<feature type="coiled-coil region" evidence="6">
    <location>
        <begin position="114"/>
        <end position="170"/>
    </location>
</feature>
<proteinExistence type="predicted"/>
<evidence type="ECO:0000256" key="3">
    <source>
        <dbReference type="ARBA" id="ARBA00023125"/>
    </source>
</evidence>
<keyword evidence="6" id="KW-0175">Coiled coil</keyword>
<reference evidence="8 9" key="1">
    <citation type="submission" date="2024-01" db="EMBL/GenBank/DDBJ databases">
        <title>The genomes of 5 underutilized Papilionoideae crops provide insights into root nodulation and disease resistanc.</title>
        <authorList>
            <person name="Jiang F."/>
        </authorList>
    </citation>
    <scope>NUCLEOTIDE SEQUENCE [LARGE SCALE GENOMIC DNA]</scope>
    <source>
        <strain evidence="8">DUOXIRENSHENG_FW03</strain>
        <tissue evidence="8">Leaves</tissue>
    </source>
</reference>
<dbReference type="PANTHER" id="PTHR11945">
    <property type="entry name" value="MADS BOX PROTEIN"/>
    <property type="match status" value="1"/>
</dbReference>
<organism evidence="8 9">
    <name type="scientific">Psophocarpus tetragonolobus</name>
    <name type="common">Winged bean</name>
    <name type="synonym">Dolichos tetragonolobus</name>
    <dbReference type="NCBI Taxonomy" id="3891"/>
    <lineage>
        <taxon>Eukaryota</taxon>
        <taxon>Viridiplantae</taxon>
        <taxon>Streptophyta</taxon>
        <taxon>Embryophyta</taxon>
        <taxon>Tracheophyta</taxon>
        <taxon>Spermatophyta</taxon>
        <taxon>Magnoliopsida</taxon>
        <taxon>eudicotyledons</taxon>
        <taxon>Gunneridae</taxon>
        <taxon>Pentapetalae</taxon>
        <taxon>rosids</taxon>
        <taxon>fabids</taxon>
        <taxon>Fabales</taxon>
        <taxon>Fabaceae</taxon>
        <taxon>Papilionoideae</taxon>
        <taxon>50 kb inversion clade</taxon>
        <taxon>NPAAA clade</taxon>
        <taxon>indigoferoid/millettioid clade</taxon>
        <taxon>Phaseoleae</taxon>
        <taxon>Psophocarpus</taxon>
    </lineage>
</organism>
<sequence length="230" mass="26391">MEPFENGQLSFLPVLSKLTVTMTRKKVKLGYISDAAARKATYKKRKKGILKKVSELTILCGIPACAIISSPFDSKPDIWPDPEGARQVIQKYLDASVVDESKNVNQESYIMQKIAKAQDQLKKLHQENHEKEMTLSMFKYMHGQDLPNNVEELRELKKMIEKNMWEVESKSDVLNFRGLTSGSSDSMEHSTNFNLINWNRANFKSNAQITYNYLHSFYCNCSHIMVTISL</sequence>
<dbReference type="InterPro" id="IPR036879">
    <property type="entry name" value="TF_MADSbox_sf"/>
</dbReference>
<dbReference type="GO" id="GO:0005634">
    <property type="term" value="C:nucleus"/>
    <property type="evidence" value="ECO:0007669"/>
    <property type="project" value="UniProtKB-SubCell"/>
</dbReference>
<dbReference type="SUPFAM" id="SSF55455">
    <property type="entry name" value="SRF-like"/>
    <property type="match status" value="1"/>
</dbReference>